<dbReference type="AlphaFoldDB" id="A0AAD5KPA7"/>
<feature type="region of interest" description="Disordered" evidence="1">
    <location>
        <begin position="237"/>
        <end position="265"/>
    </location>
</feature>
<dbReference type="InterPro" id="IPR005312">
    <property type="entry name" value="DUF1759"/>
</dbReference>
<proteinExistence type="predicted"/>
<dbReference type="EMBL" id="WJBH02000006">
    <property type="protein sequence ID" value="KAI9557211.1"/>
    <property type="molecule type" value="Genomic_DNA"/>
</dbReference>
<gene>
    <name evidence="2" type="ORF">GHT06_017028</name>
</gene>
<sequence length="265" mass="30751">MNIDWRKNILRSPTRSAGTPKFQVAAPSGNIASPNTAVAQPMIPMQLQVASRPMSVAHLLPRMEITKFDGDLHKWKDWWAIFRTLIHEDQSMRPIEKFSRLKLHLTEEVAGAISYLDLTDNNYGKAIDILTGKYNKPRSVKADHYIAITELPRVERQDDFKRLRKLHNKAMGYALNLGNLDQTTAQNEAIMEILTRKLPLELISRWHSKTRQNNMTLEDFFEFINSKAEDWEYAYSTEKQEKKTTKSETSKKNTTGEFHYHTDSR</sequence>
<protein>
    <submittedName>
        <fullName evidence="2">DUF1758 and DUF1759 domain containing protein</fullName>
    </submittedName>
</protein>
<accession>A0AAD5KPA7</accession>
<evidence type="ECO:0000256" key="1">
    <source>
        <dbReference type="SAM" id="MobiDB-lite"/>
    </source>
</evidence>
<keyword evidence="3" id="KW-1185">Reference proteome</keyword>
<feature type="compositionally biased region" description="Basic and acidic residues" evidence="1">
    <location>
        <begin position="238"/>
        <end position="251"/>
    </location>
</feature>
<dbReference type="PANTHER" id="PTHR22954:SF3">
    <property type="entry name" value="PROTEIN CBG08539"/>
    <property type="match status" value="1"/>
</dbReference>
<dbReference type="PANTHER" id="PTHR22954">
    <property type="entry name" value="RETROVIRAL PROTEASE-RELATED"/>
    <property type="match status" value="1"/>
</dbReference>
<reference evidence="2 3" key="1">
    <citation type="submission" date="2022-05" db="EMBL/GenBank/DDBJ databases">
        <title>A multi-omics perspective on studying reproductive biology in Daphnia sinensis.</title>
        <authorList>
            <person name="Jia J."/>
        </authorList>
    </citation>
    <scope>NUCLEOTIDE SEQUENCE [LARGE SCALE GENOMIC DNA]</scope>
    <source>
        <strain evidence="2 3">WSL</strain>
    </source>
</reference>
<name>A0AAD5KPA7_9CRUS</name>
<organism evidence="2 3">
    <name type="scientific">Daphnia sinensis</name>
    <dbReference type="NCBI Taxonomy" id="1820382"/>
    <lineage>
        <taxon>Eukaryota</taxon>
        <taxon>Metazoa</taxon>
        <taxon>Ecdysozoa</taxon>
        <taxon>Arthropoda</taxon>
        <taxon>Crustacea</taxon>
        <taxon>Branchiopoda</taxon>
        <taxon>Diplostraca</taxon>
        <taxon>Cladocera</taxon>
        <taxon>Anomopoda</taxon>
        <taxon>Daphniidae</taxon>
        <taxon>Daphnia</taxon>
        <taxon>Daphnia similis group</taxon>
    </lineage>
</organism>
<comment type="caution">
    <text evidence="2">The sequence shown here is derived from an EMBL/GenBank/DDBJ whole genome shotgun (WGS) entry which is preliminary data.</text>
</comment>
<dbReference type="Pfam" id="PF03564">
    <property type="entry name" value="DUF1759"/>
    <property type="match status" value="1"/>
</dbReference>
<evidence type="ECO:0000313" key="2">
    <source>
        <dbReference type="EMBL" id="KAI9557211.1"/>
    </source>
</evidence>
<evidence type="ECO:0000313" key="3">
    <source>
        <dbReference type="Proteomes" id="UP000820818"/>
    </source>
</evidence>
<dbReference type="Proteomes" id="UP000820818">
    <property type="component" value="Linkage Group LG6"/>
</dbReference>